<name>A0A4P6JMQ1_KTERU</name>
<evidence type="ECO:0000256" key="1">
    <source>
        <dbReference type="ARBA" id="ARBA00023015"/>
    </source>
</evidence>
<dbReference type="InterPro" id="IPR011990">
    <property type="entry name" value="TPR-like_helical_dom_sf"/>
</dbReference>
<dbReference type="Pfam" id="PF17874">
    <property type="entry name" value="TPR_MalT"/>
    <property type="match status" value="1"/>
</dbReference>
<dbReference type="GO" id="GO:0003677">
    <property type="term" value="F:DNA binding"/>
    <property type="evidence" value="ECO:0007669"/>
    <property type="project" value="UniProtKB-KW"/>
</dbReference>
<gene>
    <name evidence="5" type="ORF">EPA93_10105</name>
</gene>
<evidence type="ECO:0000256" key="3">
    <source>
        <dbReference type="ARBA" id="ARBA00023163"/>
    </source>
</evidence>
<keyword evidence="1" id="KW-0805">Transcription regulation</keyword>
<accession>A0A4P6JMQ1</accession>
<dbReference type="Pfam" id="PF00196">
    <property type="entry name" value="GerE"/>
    <property type="match status" value="1"/>
</dbReference>
<dbReference type="InterPro" id="IPR027417">
    <property type="entry name" value="P-loop_NTPase"/>
</dbReference>
<dbReference type="PRINTS" id="PR00038">
    <property type="entry name" value="HTHLUXR"/>
</dbReference>
<sequence>MPRQLSHLLHWNPGTSAYELRVGNRRVSTFLPADHRFDWLKEISSFSFYCRSGVQYTVRKEKMQRGSVYWYGYRRLEGRIVKRYIGKTADLTLARLEEVASSFANKVHSAVSKPGQEGETAVALYPLASLSLTLEKRQPKNLVATQSHISSSLQAASCLPPRLPAYVLTRERLLERLDAALESKLTLLTAPVGFGKTTLVCQWLKARRADKQLPPIAWLSLEASNNSLESFWSAVMTVSQAFQPALEYTAQVLLSPTVLPPFGLLTLESGLIALLNKMSHLTKGGLLILDDYHVITEPRIHETLAFMLEHLPPTLHLMILTRGEPPLPLSRLRVKGELCEIQTPELRFSRQETAAFLQQALPFELSTEAIERLEERLEGWAAGLRLLTLTLRRRDDQQEIEQTMTTLDGSKRPMLDYFVTEVLASQSTIVQSFLLQTSVLSRLDAALCNELTGREDSSTILDDLARSGLFLELLDEPGTWYRYYTLFAEAMQHEARRRLGEEKLLTLFRRASQWYEQHDRQVEAIDAALNGQDAERAASLMEQHIRIEEQNTRDSHWFHLLHGWLGQLPGEVLHTRPVLCMSYAVGMTFGMRRRNKFTPFPAEPERVEELLQIAEEGFRASGETDRIGGALAIRALLYAHQKKSEQALHYARESLRYHPADWPPRRRTWRGLSLSVIAGEALWSGRLEEARQIYLEVHELWERCDNIHAAHGTRFVLAMLCMGAGMLRMAAQYYEQLLNEVDTRGEFMLAGPVRLGQAQLSYEWNKLDLAADQAQEAYALSERLVNFELQMQAELHMARIEHARGETSHALLRLADMLERLSEQQSMQLYQETLFCQAQLFLSVGDLMNAQACLYTLARYNERLLHWLGDLQPEASSMAVQAKPDLAVILVEQVELLVARLLLAMGRIQEAQALLESVLTAALEDGRNYNALKAQLLMVFCYVARNQTQEALQQLYAVLLQAAPEGYMRFFLDEGNTLATLLHSLASSVHEQALRAYLQSILQAFNEEQNRPYVPVSSVATAQSELLSRQEQRVLRLLATGLSNPEIARELVVSVNTVRTQIQSIYRKLHVNNRVAASEVARSLQLL</sequence>
<dbReference type="PROSITE" id="PS50043">
    <property type="entry name" value="HTH_LUXR_2"/>
    <property type="match status" value="1"/>
</dbReference>
<dbReference type="SUPFAM" id="SSF52540">
    <property type="entry name" value="P-loop containing nucleoside triphosphate hydrolases"/>
    <property type="match status" value="1"/>
</dbReference>
<dbReference type="Proteomes" id="UP000290365">
    <property type="component" value="Chromosome"/>
</dbReference>
<dbReference type="EMBL" id="CP035758">
    <property type="protein sequence ID" value="QBD76340.1"/>
    <property type="molecule type" value="Genomic_DNA"/>
</dbReference>
<dbReference type="Gene3D" id="1.25.40.10">
    <property type="entry name" value="Tetratricopeptide repeat domain"/>
    <property type="match status" value="1"/>
</dbReference>
<organism evidence="5 6">
    <name type="scientific">Ktedonosporobacter rubrisoli</name>
    <dbReference type="NCBI Taxonomy" id="2509675"/>
    <lineage>
        <taxon>Bacteria</taxon>
        <taxon>Bacillati</taxon>
        <taxon>Chloroflexota</taxon>
        <taxon>Ktedonobacteria</taxon>
        <taxon>Ktedonobacterales</taxon>
        <taxon>Ktedonosporobacteraceae</taxon>
        <taxon>Ktedonosporobacter</taxon>
    </lineage>
</organism>
<feature type="domain" description="HTH luxR-type" evidence="4">
    <location>
        <begin position="1020"/>
        <end position="1085"/>
    </location>
</feature>
<evidence type="ECO:0000313" key="6">
    <source>
        <dbReference type="Proteomes" id="UP000290365"/>
    </source>
</evidence>
<evidence type="ECO:0000259" key="4">
    <source>
        <dbReference type="PROSITE" id="PS50043"/>
    </source>
</evidence>
<keyword evidence="2" id="KW-0238">DNA-binding</keyword>
<dbReference type="InterPro" id="IPR059106">
    <property type="entry name" value="WHD_MalT"/>
</dbReference>
<dbReference type="PANTHER" id="PTHR44688">
    <property type="entry name" value="DNA-BINDING TRANSCRIPTIONAL ACTIVATOR DEVR_DOSR"/>
    <property type="match status" value="1"/>
</dbReference>
<evidence type="ECO:0000313" key="5">
    <source>
        <dbReference type="EMBL" id="QBD76340.1"/>
    </source>
</evidence>
<dbReference type="InterPro" id="IPR036388">
    <property type="entry name" value="WH-like_DNA-bd_sf"/>
</dbReference>
<dbReference type="Gene3D" id="3.40.50.300">
    <property type="entry name" value="P-loop containing nucleotide triphosphate hydrolases"/>
    <property type="match status" value="1"/>
</dbReference>
<proteinExistence type="predicted"/>
<dbReference type="SUPFAM" id="SSF46894">
    <property type="entry name" value="C-terminal effector domain of the bipartite response regulators"/>
    <property type="match status" value="1"/>
</dbReference>
<dbReference type="InterPro" id="IPR016032">
    <property type="entry name" value="Sig_transdc_resp-reg_C-effctor"/>
</dbReference>
<dbReference type="InterPro" id="IPR000792">
    <property type="entry name" value="Tscrpt_reg_LuxR_C"/>
</dbReference>
<dbReference type="InterPro" id="IPR041617">
    <property type="entry name" value="TPR_MalT"/>
</dbReference>
<dbReference type="GO" id="GO:0006355">
    <property type="term" value="P:regulation of DNA-templated transcription"/>
    <property type="evidence" value="ECO:0007669"/>
    <property type="project" value="InterPro"/>
</dbReference>
<dbReference type="OrthoDB" id="223734at2"/>
<keyword evidence="3" id="KW-0804">Transcription</keyword>
<dbReference type="KEGG" id="kbs:EPA93_10105"/>
<reference evidence="5 6" key="1">
    <citation type="submission" date="2019-01" db="EMBL/GenBank/DDBJ databases">
        <title>Ktedonosporobacter rubrisoli SCAWS-G2.</title>
        <authorList>
            <person name="Huang Y."/>
            <person name="Yan B."/>
        </authorList>
    </citation>
    <scope>NUCLEOTIDE SEQUENCE [LARGE SCALE GENOMIC DNA]</scope>
    <source>
        <strain evidence="5 6">SCAWS-G2</strain>
    </source>
</reference>
<dbReference type="Gene3D" id="1.10.10.10">
    <property type="entry name" value="Winged helix-like DNA-binding domain superfamily/Winged helix DNA-binding domain"/>
    <property type="match status" value="1"/>
</dbReference>
<evidence type="ECO:0000256" key="2">
    <source>
        <dbReference type="ARBA" id="ARBA00023125"/>
    </source>
</evidence>
<dbReference type="CDD" id="cd06170">
    <property type="entry name" value="LuxR_C_like"/>
    <property type="match status" value="1"/>
</dbReference>
<dbReference type="AlphaFoldDB" id="A0A4P6JMQ1"/>
<dbReference type="PROSITE" id="PS00622">
    <property type="entry name" value="HTH_LUXR_1"/>
    <property type="match status" value="1"/>
</dbReference>
<protein>
    <recommendedName>
        <fullName evidence="4">HTH luxR-type domain-containing protein</fullName>
    </recommendedName>
</protein>
<dbReference type="RefSeq" id="WP_129887031.1">
    <property type="nucleotide sequence ID" value="NZ_CP035758.1"/>
</dbReference>
<dbReference type="PANTHER" id="PTHR44688:SF25">
    <property type="entry name" value="HTH LUXR-TYPE DOMAIN-CONTAINING PROTEIN"/>
    <property type="match status" value="1"/>
</dbReference>
<dbReference type="Pfam" id="PF25873">
    <property type="entry name" value="WHD_MalT"/>
    <property type="match status" value="1"/>
</dbReference>
<dbReference type="SMART" id="SM00421">
    <property type="entry name" value="HTH_LUXR"/>
    <property type="match status" value="1"/>
</dbReference>
<dbReference type="SUPFAM" id="SSF48452">
    <property type="entry name" value="TPR-like"/>
    <property type="match status" value="2"/>
</dbReference>
<keyword evidence="6" id="KW-1185">Reference proteome</keyword>